<feature type="region of interest" description="Disordered" evidence="1">
    <location>
        <begin position="220"/>
        <end position="244"/>
    </location>
</feature>
<feature type="region of interest" description="Disordered" evidence="1">
    <location>
        <begin position="2169"/>
        <end position="2189"/>
    </location>
</feature>
<evidence type="ECO:0000313" key="3">
    <source>
        <dbReference type="EMBL" id="KAI1895743.1"/>
    </source>
</evidence>
<sequence>MIGVYRICSTEKLKLMEKELSSQLSALRTEIEENSILDGSASKSYSSVPIPKDISYFRMEREQILRKGLEVSGARPVSSQVEVMQKELESCKSREYTIESLPLLLHQFYIDRCSQLAQCKYLHMLRWRRFCRHSGIIEQLYPLYKRQVARLMSEYEDAVQRARRLAVSREKALTSKGNPINAVTEEDVVIYLQWLVCHLHSVKTIHGFLRELQYLPAYESMGGDSSEPRTPAETPKLRDSTLRVPGPHGIPLLRPCSSAGTGKSSEKSYVHDRIEATPSMNSDTVWAGLEGLSGGVTEVPKHTAKQEVFVPQLQHLVSYFNIHYNIQDMRTAADEMELLGMVSNEFKAIFRKQEDMRTFLQYGSTEAIETRWGRKTASTALRKEANWIPFIRVKPRVDPWQQKSLLHLKQHQSVDELVQMHCRFLQISDPLTVMKTLQERTAWVSVASRQTKESSAQIWMRIYSSLHLSQDSSSEGAEEPVQGNPTRRSVTKKQNLEGFSCMDRLRKLGLDDKQDREDNNSTGPRGAYLSLLYLRHLRIRQLQRTCLGILNYLRSVERTLTFDTAGLQVEGEELGSHAEESSWMSAARGGDGTAGGLGSQQYLYNTPADHKVHCAEFIQFSEVENHHDYYSSEEDHVHIQDARGLYIVYDVALKDLEDLENSLVLVASRYIQKNAGQGTSQRTSEPEADFHFWAQTDVDRFAVLLDLWMCEEAFLRSKMQLLDCYFEAYQHVTDSGEKCSLAQAMTDIMHRRPRLDLNSRYFIQAYRAEVGCLKSNQELLRLVLNCQIDEQRHYLQQIWRDRPQGPGQDYGLPLNYVPKQLVSLGNSSPALKNVYLLEFHPSLCLASRLHQALAQAHSALCQLHGTRSSRERLALEQRLLQQALHKWHSLSPPGASYSTQIQKDLFSDVFFEDPFFVRDVGMALLGSAEEEEKKRGKEKQLFVVETFSKLLELVTLRHRLIESASESAQLSQLYSIFTREMGFEPFHLHMRPIQFEFAVHKEKVEKPPLFVTALLQDDGMVDRYIPSSLPLSIQEIDESQIGKFSFRTKEAIIYLMSRSGIENLQVALACQVAQKNTLIGSVKLASVCYWAQQSRGAEEQGGLSPCAEVDIPGKDLRVQKDTSSAIRETRRAIPRARKRTAEAFVPVQLEKVGPRDEMLNAFVKKKEIMGTVMKNPDEVEKIKRELILEFSQKFSTRMSQYCIRAEIVALYHSLTTLLEDLPSIRHSHFMQGGAYEQKSTHDSELGLQADPRSFQPRPRRVLSEDGRAVLNLWFIPHFTEVLIMFRSLEDTACHRALQQTLVIVSALHDIVFYLVSFSRLGDRPISPGSSTELRLTADHASADSIGAELFDIQRQVDSLDDPRSPKAVGHLLQLRREVLFLQFDAAVRHRIREMFLSSGDSAAYQTVSDNMGHALPVLSDSMSSSIYGTLLPLPQPLEPRCLQAQRLFPWRCFLAQHGAFPLATSNVIPVEHCMQLCFSGLCDRSRMVASGEISGVSLLLEDVLSSVRDACPFQLHSDRDSTPRQGGEVEEDGDSTEAGGDAGEEVAGFLSAPHRDPLQVYSALRSFLVLWKQLEVFKESWGRQKLGVEQINTPELLKRFSRLYRAEIFYPSIRAVARRLGRERDYRIPLTDSQPIPPPAGASEADIKAQQLHRLLESAESDMILAVQRRMARELTMVISERARQDTGLPTELWKRGSMQHIFSPERPQIVEDFIQQLMEGGEEADGRVSFSKGHLQASLTALACAVMGRERSCFSAYSSFYEHILHQQNQQLYHREQDMKALEVSRRQSCGAENQVADLCREMMVEITALRNRLAHMKEDQRGVQDRLNAEHQHRYDSLVRYLFSTCMQLKSRLDEYHVRMDGDVTQLVSRVRREATDSIARLKRRFGSPEDNEALTETLSKHVDLQALREENHQLDGLICKLKALDQWKQSISEGKLHSQLHQSRQEAFQLQEESVTKKLMAVEEVAVLQQELQAVRKALTQSQEECSSTRRQLKKQGQQLREAEHRQAQEERGRQQRDALRSLSMQRLQEDVRSQEQQLRGLSAHVEQSNRESRLQRLRSQQEIKRVTGQLLQERSLKQDAFQRVDELQSQVYGAEAALSGGGTAPGTGRNRKFHSAMMRSANSTQGPLGGSTKRPWPAAHSAFDMVTEWHPMALSMTKRLSLVRSQMAARRGSRDQKQGRVVLGP</sequence>
<feature type="domain" description="DUF4549" evidence="2">
    <location>
        <begin position="4"/>
        <end position="145"/>
    </location>
</feature>
<dbReference type="OrthoDB" id="76966at2759"/>
<dbReference type="PANTHER" id="PTHR33331">
    <property type="entry name" value="COILED-COIL DOMAIN-CONTAINING PROTEIN 162"/>
    <property type="match status" value="1"/>
</dbReference>
<dbReference type="EMBL" id="JAERUA010000009">
    <property type="protein sequence ID" value="KAI1895743.1"/>
    <property type="molecule type" value="Genomic_DNA"/>
</dbReference>
<dbReference type="Pfam" id="PF15082">
    <property type="entry name" value="DUF4549"/>
    <property type="match status" value="1"/>
</dbReference>
<feature type="compositionally biased region" description="Basic and acidic residues" evidence="1">
    <location>
        <begin position="2051"/>
        <end position="2061"/>
    </location>
</feature>
<feature type="region of interest" description="Disordered" evidence="1">
    <location>
        <begin position="472"/>
        <end position="493"/>
    </location>
</feature>
<comment type="caution">
    <text evidence="3">The sequence shown here is derived from an EMBL/GenBank/DDBJ whole genome shotgun (WGS) entry which is preliminary data.</text>
</comment>
<dbReference type="PANTHER" id="PTHR33331:SF13">
    <property type="entry name" value="COILED-COIL DOMAIN CONTAINING 162"/>
    <property type="match status" value="1"/>
</dbReference>
<keyword evidence="4" id="KW-1185">Reference proteome</keyword>
<dbReference type="InterPro" id="IPR040401">
    <property type="entry name" value="CCDC162"/>
</dbReference>
<accession>A0A8T3DEU2</accession>
<dbReference type="Proteomes" id="UP000829720">
    <property type="component" value="Unassembled WGS sequence"/>
</dbReference>
<feature type="region of interest" description="Disordered" evidence="1">
    <location>
        <begin position="1983"/>
        <end position="2061"/>
    </location>
</feature>
<name>A0A8T3DEU2_9TELE</name>
<evidence type="ECO:0000259" key="2">
    <source>
        <dbReference type="Pfam" id="PF15082"/>
    </source>
</evidence>
<feature type="region of interest" description="Disordered" evidence="1">
    <location>
        <begin position="1514"/>
        <end position="1542"/>
    </location>
</feature>
<evidence type="ECO:0000256" key="1">
    <source>
        <dbReference type="SAM" id="MobiDB-lite"/>
    </source>
</evidence>
<evidence type="ECO:0000313" key="4">
    <source>
        <dbReference type="Proteomes" id="UP000829720"/>
    </source>
</evidence>
<gene>
    <name evidence="3" type="ORF">AGOR_G00109630</name>
</gene>
<reference evidence="3" key="1">
    <citation type="submission" date="2021-01" db="EMBL/GenBank/DDBJ databases">
        <authorList>
            <person name="Zahm M."/>
            <person name="Roques C."/>
            <person name="Cabau C."/>
            <person name="Klopp C."/>
            <person name="Donnadieu C."/>
            <person name="Jouanno E."/>
            <person name="Lampietro C."/>
            <person name="Louis A."/>
            <person name="Herpin A."/>
            <person name="Echchiki A."/>
            <person name="Berthelot C."/>
            <person name="Parey E."/>
            <person name="Roest-Crollius H."/>
            <person name="Braasch I."/>
            <person name="Postlethwait J."/>
            <person name="Bobe J."/>
            <person name="Montfort J."/>
            <person name="Bouchez O."/>
            <person name="Begum T."/>
            <person name="Mejri S."/>
            <person name="Adams A."/>
            <person name="Chen W.-J."/>
            <person name="Guiguen Y."/>
        </authorList>
    </citation>
    <scope>NUCLEOTIDE SEQUENCE</scope>
    <source>
        <tissue evidence="3">Blood</tissue>
    </source>
</reference>
<dbReference type="InterPro" id="IPR029376">
    <property type="entry name" value="DUF4549"/>
</dbReference>
<protein>
    <recommendedName>
        <fullName evidence="2">DUF4549 domain-containing protein</fullName>
    </recommendedName>
</protein>
<feature type="compositionally biased region" description="Basic and acidic residues" evidence="1">
    <location>
        <begin position="2004"/>
        <end position="2023"/>
    </location>
</feature>
<proteinExistence type="predicted"/>
<organism evidence="3 4">
    <name type="scientific">Albula goreensis</name>
    <dbReference type="NCBI Taxonomy" id="1534307"/>
    <lineage>
        <taxon>Eukaryota</taxon>
        <taxon>Metazoa</taxon>
        <taxon>Chordata</taxon>
        <taxon>Craniata</taxon>
        <taxon>Vertebrata</taxon>
        <taxon>Euteleostomi</taxon>
        <taxon>Actinopterygii</taxon>
        <taxon>Neopterygii</taxon>
        <taxon>Teleostei</taxon>
        <taxon>Albuliformes</taxon>
        <taxon>Albulidae</taxon>
        <taxon>Albula</taxon>
    </lineage>
</organism>